<evidence type="ECO:0000256" key="3">
    <source>
        <dbReference type="ARBA" id="ARBA00022475"/>
    </source>
</evidence>
<dbReference type="AlphaFoldDB" id="A6NZV2"/>
<dbReference type="PROSITE" id="PS50928">
    <property type="entry name" value="ABC_TM1"/>
    <property type="match status" value="1"/>
</dbReference>
<dbReference type="STRING" id="411467.BACCAP_03755"/>
<keyword evidence="4 7" id="KW-0812">Transmembrane</keyword>
<keyword evidence="10" id="KW-1185">Reference proteome</keyword>
<comment type="subcellular location">
    <subcellularLocation>
        <location evidence="1 7">Cell membrane</location>
        <topology evidence="1 7">Multi-pass membrane protein</topology>
    </subcellularLocation>
</comment>
<dbReference type="RefSeq" id="WP_006574256.1">
    <property type="nucleotide sequence ID" value="NZ_AAXG02000034.1"/>
</dbReference>
<dbReference type="GO" id="GO:0071916">
    <property type="term" value="F:dipeptide transmembrane transporter activity"/>
    <property type="evidence" value="ECO:0007669"/>
    <property type="project" value="TreeGrafter"/>
</dbReference>
<keyword evidence="5 7" id="KW-1133">Transmembrane helix</keyword>
<evidence type="ECO:0000256" key="5">
    <source>
        <dbReference type="ARBA" id="ARBA00022989"/>
    </source>
</evidence>
<organism evidence="9 10">
    <name type="scientific">Pseudoflavonifractor capillosus ATCC 29799</name>
    <dbReference type="NCBI Taxonomy" id="411467"/>
    <lineage>
        <taxon>Bacteria</taxon>
        <taxon>Bacillati</taxon>
        <taxon>Bacillota</taxon>
        <taxon>Clostridia</taxon>
        <taxon>Eubacteriales</taxon>
        <taxon>Oscillospiraceae</taxon>
        <taxon>Pseudoflavonifractor</taxon>
    </lineage>
</organism>
<feature type="transmembrane region" description="Helical" evidence="7">
    <location>
        <begin position="12"/>
        <end position="31"/>
    </location>
</feature>
<keyword evidence="3" id="KW-1003">Cell membrane</keyword>
<dbReference type="CDD" id="cd06261">
    <property type="entry name" value="TM_PBP2"/>
    <property type="match status" value="1"/>
</dbReference>
<dbReference type="Gene3D" id="1.10.3720.10">
    <property type="entry name" value="MetI-like"/>
    <property type="match status" value="1"/>
</dbReference>
<evidence type="ECO:0000313" key="10">
    <source>
        <dbReference type="Proteomes" id="UP000003639"/>
    </source>
</evidence>
<reference evidence="9 10" key="1">
    <citation type="submission" date="2007-04" db="EMBL/GenBank/DDBJ databases">
        <authorList>
            <person name="Fulton L."/>
            <person name="Clifton S."/>
            <person name="Fulton B."/>
            <person name="Xu J."/>
            <person name="Minx P."/>
            <person name="Pepin K.H."/>
            <person name="Johnson M."/>
            <person name="Thiruvilangam P."/>
            <person name="Bhonagiri V."/>
            <person name="Nash W.E."/>
            <person name="Mardis E.R."/>
            <person name="Wilson R.K."/>
        </authorList>
    </citation>
    <scope>NUCLEOTIDE SEQUENCE [LARGE SCALE GENOMIC DNA]</scope>
    <source>
        <strain evidence="9 10">ATCC 29799</strain>
    </source>
</reference>
<evidence type="ECO:0000259" key="8">
    <source>
        <dbReference type="PROSITE" id="PS50928"/>
    </source>
</evidence>
<gene>
    <name evidence="9" type="ORF">BACCAP_03755</name>
</gene>
<name>A6NZV2_9FIRM</name>
<evidence type="ECO:0000256" key="4">
    <source>
        <dbReference type="ARBA" id="ARBA00022692"/>
    </source>
</evidence>
<dbReference type="PANTHER" id="PTHR43163:SF6">
    <property type="entry name" value="DIPEPTIDE TRANSPORT SYSTEM PERMEASE PROTEIN DPPB-RELATED"/>
    <property type="match status" value="1"/>
</dbReference>
<feature type="transmembrane region" description="Helical" evidence="7">
    <location>
        <begin position="308"/>
        <end position="330"/>
    </location>
</feature>
<dbReference type="Proteomes" id="UP000003639">
    <property type="component" value="Unassembled WGS sequence"/>
</dbReference>
<feature type="domain" description="ABC transmembrane type-1" evidence="8">
    <location>
        <begin position="96"/>
        <end position="327"/>
    </location>
</feature>
<evidence type="ECO:0000313" key="9">
    <source>
        <dbReference type="EMBL" id="EDM98454.1"/>
    </source>
</evidence>
<dbReference type="Pfam" id="PF00528">
    <property type="entry name" value="BPD_transp_1"/>
    <property type="match status" value="1"/>
</dbReference>
<comment type="similarity">
    <text evidence="7">Belongs to the binding-protein-dependent transport system permease family.</text>
</comment>
<dbReference type="InterPro" id="IPR035906">
    <property type="entry name" value="MetI-like_sf"/>
</dbReference>
<dbReference type="SUPFAM" id="SSF161098">
    <property type="entry name" value="MetI-like"/>
    <property type="match status" value="1"/>
</dbReference>
<dbReference type="eggNOG" id="COG0601">
    <property type="taxonomic scope" value="Bacteria"/>
</dbReference>
<feature type="transmembrane region" description="Helical" evidence="7">
    <location>
        <begin position="254"/>
        <end position="276"/>
    </location>
</feature>
<evidence type="ECO:0000256" key="2">
    <source>
        <dbReference type="ARBA" id="ARBA00022448"/>
    </source>
</evidence>
<feature type="transmembrane region" description="Helical" evidence="7">
    <location>
        <begin position="102"/>
        <end position="123"/>
    </location>
</feature>
<dbReference type="InterPro" id="IPR000515">
    <property type="entry name" value="MetI-like"/>
</dbReference>
<protein>
    <submittedName>
        <fullName evidence="9">ABC transporter, permease protein</fullName>
    </submittedName>
</protein>
<feature type="transmembrane region" description="Helical" evidence="7">
    <location>
        <begin position="200"/>
        <end position="220"/>
    </location>
</feature>
<evidence type="ECO:0000256" key="7">
    <source>
        <dbReference type="RuleBase" id="RU363032"/>
    </source>
</evidence>
<keyword evidence="2 7" id="KW-0813">Transport</keyword>
<evidence type="ECO:0000256" key="6">
    <source>
        <dbReference type="ARBA" id="ARBA00023136"/>
    </source>
</evidence>
<dbReference type="EMBL" id="AAXG02000034">
    <property type="protein sequence ID" value="EDM98454.1"/>
    <property type="molecule type" value="Genomic_DNA"/>
</dbReference>
<dbReference type="GO" id="GO:0005886">
    <property type="term" value="C:plasma membrane"/>
    <property type="evidence" value="ECO:0007669"/>
    <property type="project" value="UniProtKB-SubCell"/>
</dbReference>
<dbReference type="OrthoDB" id="9769919at2"/>
<reference evidence="9 10" key="2">
    <citation type="submission" date="2007-06" db="EMBL/GenBank/DDBJ databases">
        <title>Draft genome sequence of Pseudoflavonifractor capillosus ATCC 29799.</title>
        <authorList>
            <person name="Sudarsanam P."/>
            <person name="Ley R."/>
            <person name="Guruge J."/>
            <person name="Turnbaugh P.J."/>
            <person name="Mahowald M."/>
            <person name="Liep D."/>
            <person name="Gordon J."/>
        </authorList>
    </citation>
    <scope>NUCLEOTIDE SEQUENCE [LARGE SCALE GENOMIC DNA]</scope>
    <source>
        <strain evidence="9 10">ATCC 29799</strain>
    </source>
</reference>
<dbReference type="InterPro" id="IPR045621">
    <property type="entry name" value="BPD_transp_1_N"/>
</dbReference>
<accession>A6NZV2</accession>
<feature type="transmembrane region" description="Helical" evidence="7">
    <location>
        <begin position="135"/>
        <end position="158"/>
    </location>
</feature>
<keyword evidence="6 7" id="KW-0472">Membrane</keyword>
<sequence length="337" mass="37450">MNLKYIAKRLLYAIPAVVLVVIIIFLLTRVMPGDPARAYLGEMATEEQVEQLREEWGLNDPLPVQFVRYVSGILHGDFGYSNRTHDTVLNDFIKRIPASLELALWALAIAILIGVPLGIASATHKNSPLDHGARIFSMLGATMPVFWFGLMLILIFYATLHWTVAPTGRISMGINPPTTITGMYVLDSILTGDMVALKDSLAHIILPAITLSMSTMAVMARMTRASMLEVLGQDYIRTARAKGMKERIVIYRHALRNALIPILTVLGGQFGMMLGYTVVVETIFSWPGIGFYVTDAILNVDYNPVQAFALFSALLYVVINLVLDILYTVVDRRVKYD</sequence>
<proteinExistence type="inferred from homology"/>
<dbReference type="Pfam" id="PF19300">
    <property type="entry name" value="BPD_transp_1_N"/>
    <property type="match status" value="1"/>
</dbReference>
<dbReference type="PANTHER" id="PTHR43163">
    <property type="entry name" value="DIPEPTIDE TRANSPORT SYSTEM PERMEASE PROTEIN DPPB-RELATED"/>
    <property type="match status" value="1"/>
</dbReference>
<evidence type="ECO:0000256" key="1">
    <source>
        <dbReference type="ARBA" id="ARBA00004651"/>
    </source>
</evidence>
<comment type="caution">
    <text evidence="9">The sequence shown here is derived from an EMBL/GenBank/DDBJ whole genome shotgun (WGS) entry which is preliminary data.</text>
</comment>